<sequence>MVSAGGRIVLSLGKSAAQIAAQLAPVPGLLPLVEVLCGIIELCDKAMRNQHAALQLRDRCHTLVLAFRDVAEQGSNESLGEARTMVLKCLEIVNKKMNQWSKMNRAEQFIRQRDIEADIEACHAEISACVSQFQIVSHFEIHEWQKEFSENSKRDHAALLSQLSRLQDSQDFITEQVVNQTDTLQQFMGLLQTSLGANKQEAERVHAGISSSLYDLQKKSRTLLPNFHLKSGEVKKIGEYAIRGTTTMDVYEGLYLEREKVTIKAIRAMSADEKSRRRFQREVKIWAEIWNRDHGEHILPFYGYCQTEGPFPYMVSPWQNNGDVITYIKKNDGEVDYLRLIKGIALGVQVLHTMDPVIVHGDLRGANILISDIGTPLLSDFGLSQIIHDVAGIPFTQSNGVAESYRYFAPEICLGKGILSTRSDVYAFAMTVLEILTHKQPYNHIKHHPEAVLRASKGEQPMRPSDPAIIERGLGDDLWKVLTQCWSLDSSKRPSIQNILGQDFLSAKEMFL</sequence>
<dbReference type="PROSITE" id="PS00109">
    <property type="entry name" value="PROTEIN_KINASE_TYR"/>
    <property type="match status" value="1"/>
</dbReference>
<dbReference type="Pfam" id="PF07714">
    <property type="entry name" value="PK_Tyr_Ser-Thr"/>
    <property type="match status" value="1"/>
</dbReference>
<dbReference type="PANTHER" id="PTHR44329">
    <property type="entry name" value="SERINE/THREONINE-PROTEIN KINASE TNNI3K-RELATED"/>
    <property type="match status" value="1"/>
</dbReference>
<dbReference type="InterPro" id="IPR011009">
    <property type="entry name" value="Kinase-like_dom_sf"/>
</dbReference>
<name>A0A5C3MPK8_9AGAR</name>
<dbReference type="EMBL" id="ML213591">
    <property type="protein sequence ID" value="TFK43141.1"/>
    <property type="molecule type" value="Genomic_DNA"/>
</dbReference>
<dbReference type="Gene3D" id="1.20.930.20">
    <property type="entry name" value="Adaptor protein Cbl, N-terminal domain"/>
    <property type="match status" value="1"/>
</dbReference>
<dbReference type="GO" id="GO:0005524">
    <property type="term" value="F:ATP binding"/>
    <property type="evidence" value="ECO:0007669"/>
    <property type="project" value="UniProtKB-KW"/>
</dbReference>
<evidence type="ECO:0000256" key="4">
    <source>
        <dbReference type="ARBA" id="ARBA00022840"/>
    </source>
</evidence>
<feature type="domain" description="Protein kinase" evidence="5">
    <location>
        <begin position="199"/>
        <end position="505"/>
    </location>
</feature>
<evidence type="ECO:0000259" key="5">
    <source>
        <dbReference type="PROSITE" id="PS50011"/>
    </source>
</evidence>
<keyword evidence="3 6" id="KW-0418">Kinase</keyword>
<gene>
    <name evidence="6" type="ORF">BDQ12DRAFT_674469</name>
</gene>
<dbReference type="GO" id="GO:0007166">
    <property type="term" value="P:cell surface receptor signaling pathway"/>
    <property type="evidence" value="ECO:0007669"/>
    <property type="project" value="InterPro"/>
</dbReference>
<evidence type="ECO:0000313" key="6">
    <source>
        <dbReference type="EMBL" id="TFK43141.1"/>
    </source>
</evidence>
<evidence type="ECO:0000256" key="3">
    <source>
        <dbReference type="ARBA" id="ARBA00022777"/>
    </source>
</evidence>
<keyword evidence="7" id="KW-1185">Reference proteome</keyword>
<dbReference type="InterPro" id="IPR001245">
    <property type="entry name" value="Ser-Thr/Tyr_kinase_cat_dom"/>
</dbReference>
<dbReference type="InterPro" id="IPR008266">
    <property type="entry name" value="Tyr_kinase_AS"/>
</dbReference>
<dbReference type="InterPro" id="IPR000719">
    <property type="entry name" value="Prot_kinase_dom"/>
</dbReference>
<dbReference type="Gene3D" id="1.10.510.10">
    <property type="entry name" value="Transferase(Phosphotransferase) domain 1"/>
    <property type="match status" value="1"/>
</dbReference>
<keyword evidence="2" id="KW-0547">Nucleotide-binding</keyword>
<dbReference type="OrthoDB" id="4062651at2759"/>
<dbReference type="InterPro" id="IPR059179">
    <property type="entry name" value="MLKL-like_MCAfunc"/>
</dbReference>
<evidence type="ECO:0000256" key="2">
    <source>
        <dbReference type="ARBA" id="ARBA00022741"/>
    </source>
</evidence>
<dbReference type="InterPro" id="IPR051681">
    <property type="entry name" value="Ser/Thr_Kinases-Pseudokinases"/>
</dbReference>
<dbReference type="CDD" id="cd21037">
    <property type="entry name" value="MLKL_NTD"/>
    <property type="match status" value="1"/>
</dbReference>
<keyword evidence="1" id="KW-0808">Transferase</keyword>
<dbReference type="GO" id="GO:0004674">
    <property type="term" value="F:protein serine/threonine kinase activity"/>
    <property type="evidence" value="ECO:0007669"/>
    <property type="project" value="TreeGrafter"/>
</dbReference>
<dbReference type="PANTHER" id="PTHR44329:SF288">
    <property type="entry name" value="MITOGEN-ACTIVATED PROTEIN KINASE KINASE KINASE 20"/>
    <property type="match status" value="1"/>
</dbReference>
<dbReference type="PROSITE" id="PS50011">
    <property type="entry name" value="PROTEIN_KINASE_DOM"/>
    <property type="match status" value="1"/>
</dbReference>
<dbReference type="SUPFAM" id="SSF56112">
    <property type="entry name" value="Protein kinase-like (PK-like)"/>
    <property type="match status" value="1"/>
</dbReference>
<evidence type="ECO:0000256" key="1">
    <source>
        <dbReference type="ARBA" id="ARBA00022679"/>
    </source>
</evidence>
<proteinExistence type="predicted"/>
<keyword evidence="4" id="KW-0067">ATP-binding</keyword>
<organism evidence="6 7">
    <name type="scientific">Crucibulum laeve</name>
    <dbReference type="NCBI Taxonomy" id="68775"/>
    <lineage>
        <taxon>Eukaryota</taxon>
        <taxon>Fungi</taxon>
        <taxon>Dikarya</taxon>
        <taxon>Basidiomycota</taxon>
        <taxon>Agaricomycotina</taxon>
        <taxon>Agaricomycetes</taxon>
        <taxon>Agaricomycetidae</taxon>
        <taxon>Agaricales</taxon>
        <taxon>Agaricineae</taxon>
        <taxon>Nidulariaceae</taxon>
        <taxon>Crucibulum</taxon>
    </lineage>
</organism>
<dbReference type="STRING" id="68775.A0A5C3MPK8"/>
<reference evidence="6 7" key="1">
    <citation type="journal article" date="2019" name="Nat. Ecol. Evol.">
        <title>Megaphylogeny resolves global patterns of mushroom evolution.</title>
        <authorList>
            <person name="Varga T."/>
            <person name="Krizsan K."/>
            <person name="Foldi C."/>
            <person name="Dima B."/>
            <person name="Sanchez-Garcia M."/>
            <person name="Sanchez-Ramirez S."/>
            <person name="Szollosi G.J."/>
            <person name="Szarkandi J.G."/>
            <person name="Papp V."/>
            <person name="Albert L."/>
            <person name="Andreopoulos W."/>
            <person name="Angelini C."/>
            <person name="Antonin V."/>
            <person name="Barry K.W."/>
            <person name="Bougher N.L."/>
            <person name="Buchanan P."/>
            <person name="Buyck B."/>
            <person name="Bense V."/>
            <person name="Catcheside P."/>
            <person name="Chovatia M."/>
            <person name="Cooper J."/>
            <person name="Damon W."/>
            <person name="Desjardin D."/>
            <person name="Finy P."/>
            <person name="Geml J."/>
            <person name="Haridas S."/>
            <person name="Hughes K."/>
            <person name="Justo A."/>
            <person name="Karasinski D."/>
            <person name="Kautmanova I."/>
            <person name="Kiss B."/>
            <person name="Kocsube S."/>
            <person name="Kotiranta H."/>
            <person name="LaButti K.M."/>
            <person name="Lechner B.E."/>
            <person name="Liimatainen K."/>
            <person name="Lipzen A."/>
            <person name="Lukacs Z."/>
            <person name="Mihaltcheva S."/>
            <person name="Morgado L.N."/>
            <person name="Niskanen T."/>
            <person name="Noordeloos M.E."/>
            <person name="Ohm R.A."/>
            <person name="Ortiz-Santana B."/>
            <person name="Ovrebo C."/>
            <person name="Racz N."/>
            <person name="Riley R."/>
            <person name="Savchenko A."/>
            <person name="Shiryaev A."/>
            <person name="Soop K."/>
            <person name="Spirin V."/>
            <person name="Szebenyi C."/>
            <person name="Tomsovsky M."/>
            <person name="Tulloss R.E."/>
            <person name="Uehling J."/>
            <person name="Grigoriev I.V."/>
            <person name="Vagvolgyi C."/>
            <person name="Papp T."/>
            <person name="Martin F.M."/>
            <person name="Miettinen O."/>
            <person name="Hibbett D.S."/>
            <person name="Nagy L.G."/>
        </authorList>
    </citation>
    <scope>NUCLEOTIDE SEQUENCE [LARGE SCALE GENOMIC DNA]</scope>
    <source>
        <strain evidence="6 7">CBS 166.37</strain>
    </source>
</reference>
<accession>A0A5C3MPK8</accession>
<evidence type="ECO:0000313" key="7">
    <source>
        <dbReference type="Proteomes" id="UP000308652"/>
    </source>
</evidence>
<dbReference type="AlphaFoldDB" id="A0A5C3MPK8"/>
<protein>
    <submittedName>
        <fullName evidence="6">Kinase-like domain-containing protein</fullName>
    </submittedName>
</protein>
<dbReference type="Proteomes" id="UP000308652">
    <property type="component" value="Unassembled WGS sequence"/>
</dbReference>
<dbReference type="InterPro" id="IPR036537">
    <property type="entry name" value="Adaptor_Cbl_N_dom_sf"/>
</dbReference>